<gene>
    <name evidence="1" type="ORF">KSP40_PGU011076</name>
</gene>
<proteinExistence type="predicted"/>
<protein>
    <submittedName>
        <fullName evidence="1">Uncharacterized protein</fullName>
    </submittedName>
</protein>
<keyword evidence="2" id="KW-1185">Reference proteome</keyword>
<comment type="caution">
    <text evidence="1">The sequence shown here is derived from an EMBL/GenBank/DDBJ whole genome shotgun (WGS) entry which is preliminary data.</text>
</comment>
<dbReference type="EMBL" id="JBBWWR010000012">
    <property type="protein sequence ID" value="KAK8958689.1"/>
    <property type="molecule type" value="Genomic_DNA"/>
</dbReference>
<accession>A0ABR2M4S1</accession>
<organism evidence="1 2">
    <name type="scientific">Platanthera guangdongensis</name>
    <dbReference type="NCBI Taxonomy" id="2320717"/>
    <lineage>
        <taxon>Eukaryota</taxon>
        <taxon>Viridiplantae</taxon>
        <taxon>Streptophyta</taxon>
        <taxon>Embryophyta</taxon>
        <taxon>Tracheophyta</taxon>
        <taxon>Spermatophyta</taxon>
        <taxon>Magnoliopsida</taxon>
        <taxon>Liliopsida</taxon>
        <taxon>Asparagales</taxon>
        <taxon>Orchidaceae</taxon>
        <taxon>Orchidoideae</taxon>
        <taxon>Orchideae</taxon>
        <taxon>Orchidinae</taxon>
        <taxon>Platanthera</taxon>
    </lineage>
</organism>
<sequence length="154" mass="17692">MRNDPIRAQFMFFPTVVPTCATSSLSWRRERGRERSCQARLLTVREKPSEEEINQEEGDKYLKRLTCPHLYVPLCASAFPRLRSERPPLRIQEKARRECGHDSMGSYEYFEKDRGMGLISQYGGPYQGSATWTMKINRMAASNHSGSSLCHADV</sequence>
<reference evidence="1 2" key="1">
    <citation type="journal article" date="2022" name="Nat. Plants">
        <title>Genomes of leafy and leafless Platanthera orchids illuminate the evolution of mycoheterotrophy.</title>
        <authorList>
            <person name="Li M.H."/>
            <person name="Liu K.W."/>
            <person name="Li Z."/>
            <person name="Lu H.C."/>
            <person name="Ye Q.L."/>
            <person name="Zhang D."/>
            <person name="Wang J.Y."/>
            <person name="Li Y.F."/>
            <person name="Zhong Z.M."/>
            <person name="Liu X."/>
            <person name="Yu X."/>
            <person name="Liu D.K."/>
            <person name="Tu X.D."/>
            <person name="Liu B."/>
            <person name="Hao Y."/>
            <person name="Liao X.Y."/>
            <person name="Jiang Y.T."/>
            <person name="Sun W.H."/>
            <person name="Chen J."/>
            <person name="Chen Y.Q."/>
            <person name="Ai Y."/>
            <person name="Zhai J.W."/>
            <person name="Wu S.S."/>
            <person name="Zhou Z."/>
            <person name="Hsiao Y.Y."/>
            <person name="Wu W.L."/>
            <person name="Chen Y.Y."/>
            <person name="Lin Y.F."/>
            <person name="Hsu J.L."/>
            <person name="Li C.Y."/>
            <person name="Wang Z.W."/>
            <person name="Zhao X."/>
            <person name="Zhong W.Y."/>
            <person name="Ma X.K."/>
            <person name="Ma L."/>
            <person name="Huang J."/>
            <person name="Chen G.Z."/>
            <person name="Huang M.Z."/>
            <person name="Huang L."/>
            <person name="Peng D.H."/>
            <person name="Luo Y.B."/>
            <person name="Zou S.Q."/>
            <person name="Chen S.P."/>
            <person name="Lan S."/>
            <person name="Tsai W.C."/>
            <person name="Van de Peer Y."/>
            <person name="Liu Z.J."/>
        </authorList>
    </citation>
    <scope>NUCLEOTIDE SEQUENCE [LARGE SCALE GENOMIC DNA]</scope>
    <source>
        <strain evidence="1">Lor288</strain>
    </source>
</reference>
<name>A0ABR2M4S1_9ASPA</name>
<evidence type="ECO:0000313" key="1">
    <source>
        <dbReference type="EMBL" id="KAK8958689.1"/>
    </source>
</evidence>
<evidence type="ECO:0000313" key="2">
    <source>
        <dbReference type="Proteomes" id="UP001412067"/>
    </source>
</evidence>
<dbReference type="Proteomes" id="UP001412067">
    <property type="component" value="Unassembled WGS sequence"/>
</dbReference>